<accession>A0A286CWD1</accession>
<sequence length="184" mass="20165">MFERAPMALSCDPDLVGRWLPLPAEGQQDTPLGPDDYADVQPGCRALLSDAASGQSPRFNALGFRDGGHRYLAFGRQDLDSLFRAMPEPPHSADLAPEAVFLTRYRIQDDVLEVALPNLVQVLGEMADLTVAADPAQPTVRMFEGTPDQLLALLRQHPDLFDDFDRAAKVLRMRRAPAADADAP</sequence>
<proteinExistence type="predicted"/>
<evidence type="ECO:0000313" key="1">
    <source>
        <dbReference type="EMBL" id="SOD50689.1"/>
    </source>
</evidence>
<evidence type="ECO:0000313" key="2">
    <source>
        <dbReference type="Proteomes" id="UP000219374"/>
    </source>
</evidence>
<dbReference type="AlphaFoldDB" id="A0A286CWD1"/>
<gene>
    <name evidence="1" type="ORF">SAMN06296416_101276</name>
</gene>
<dbReference type="EMBL" id="OCND01000001">
    <property type="protein sequence ID" value="SOD50689.1"/>
    <property type="molecule type" value="Genomic_DNA"/>
</dbReference>
<protein>
    <submittedName>
        <fullName evidence="1">Uncharacterized protein</fullName>
    </submittedName>
</protein>
<reference evidence="1 2" key="1">
    <citation type="submission" date="2017-09" db="EMBL/GenBank/DDBJ databases">
        <authorList>
            <person name="Ehlers B."/>
            <person name="Leendertz F.H."/>
        </authorList>
    </citation>
    <scope>NUCLEOTIDE SEQUENCE [LARGE SCALE GENOMIC DNA]</scope>
    <source>
        <strain evidence="1 2">CGMCC 1.10978</strain>
    </source>
</reference>
<name>A0A286CWD1_9GAMM</name>
<dbReference type="Proteomes" id="UP000219374">
    <property type="component" value="Unassembled WGS sequence"/>
</dbReference>
<keyword evidence="2" id="KW-1185">Reference proteome</keyword>
<organism evidence="1 2">
    <name type="scientific">Pseudoxanthomonas wuyuanensis</name>
    <dbReference type="NCBI Taxonomy" id="1073196"/>
    <lineage>
        <taxon>Bacteria</taxon>
        <taxon>Pseudomonadati</taxon>
        <taxon>Pseudomonadota</taxon>
        <taxon>Gammaproteobacteria</taxon>
        <taxon>Lysobacterales</taxon>
        <taxon>Lysobacteraceae</taxon>
        <taxon>Pseudoxanthomonas</taxon>
    </lineage>
</organism>